<protein>
    <submittedName>
        <fullName evidence="1">Uncharacterized protein</fullName>
    </submittedName>
</protein>
<dbReference type="Proteomes" id="UP000003039">
    <property type="component" value="Unassembled WGS sequence"/>
</dbReference>
<dbReference type="RefSeq" id="WP_003056612.1">
    <property type="nucleotide sequence ID" value="NZ_AAUJ02000001.1"/>
</dbReference>
<evidence type="ECO:0000313" key="2">
    <source>
        <dbReference type="Proteomes" id="UP000003039"/>
    </source>
</evidence>
<reference evidence="1 2" key="1">
    <citation type="journal article" date="2004" name="Appl. Environ. Microbiol.">
        <title>Mineralization of individual congeners of linear alkylbenzenesulfonate by defined pairs of heterotrophic bacteria.</title>
        <authorList>
            <person name="Schleheck D."/>
            <person name="Knepper T.P."/>
            <person name="Fischer K."/>
            <person name="Cook A.M."/>
        </authorList>
    </citation>
    <scope>NUCLEOTIDE SEQUENCE [LARGE SCALE GENOMIC DNA]</scope>
    <source>
        <strain evidence="2">DSM 14576 / KF-1</strain>
    </source>
</reference>
<name>B7X0T7_COMTK</name>
<accession>B7X0T7</accession>
<evidence type="ECO:0000313" key="1">
    <source>
        <dbReference type="EMBL" id="EED68268.1"/>
    </source>
</evidence>
<proteinExistence type="predicted"/>
<sequence length="253" mass="28273">MKETGLMFKAPLVRAILDGSKIQTRRVFSEHMVKQMRAAAAMGEVSHFLDEGRLQPNDLAYVQQFSPVGQPGDRIYVRERFAQHPRFADLAYRAEGEEFEDSDGSLWIPKWAPAIHMPRKLARIWLEITGVRVERLQSISRGDAMAEGCPFPNMAEGADPREWFAEVWQSTVGEWAATPLGMGDRLQAHRETAMTSASTVGLPEDKAYIAHHFNCPTCCAAGLSGGKQARCPAGQRLWDLYLQAFQALNLTPK</sequence>
<comment type="caution">
    <text evidence="1">The sequence shown here is derived from an EMBL/GenBank/DDBJ whole genome shotgun (WGS) entry which is preliminary data.</text>
</comment>
<gene>
    <name evidence="1" type="ORF">CtesDRAFT_PD3215</name>
</gene>
<dbReference type="AlphaFoldDB" id="B7X0T7"/>
<organism evidence="1 2">
    <name type="scientific">Comamonas testosteroni (strain DSM 14576 / KF-1)</name>
    <name type="common">Pseudomonas testosteroni</name>
    <dbReference type="NCBI Taxonomy" id="399795"/>
    <lineage>
        <taxon>Bacteria</taxon>
        <taxon>Pseudomonadati</taxon>
        <taxon>Pseudomonadota</taxon>
        <taxon>Betaproteobacteria</taxon>
        <taxon>Burkholderiales</taxon>
        <taxon>Comamonadaceae</taxon>
        <taxon>Comamonas</taxon>
    </lineage>
</organism>
<dbReference type="EMBL" id="AAUJ02000001">
    <property type="protein sequence ID" value="EED68268.1"/>
    <property type="molecule type" value="Genomic_DNA"/>
</dbReference>
<dbReference type="eggNOG" id="ENOG5032T0P">
    <property type="taxonomic scope" value="Bacteria"/>
</dbReference>